<organism evidence="2 3">
    <name type="scientific">Favolaschia claudopus</name>
    <dbReference type="NCBI Taxonomy" id="2862362"/>
    <lineage>
        <taxon>Eukaryota</taxon>
        <taxon>Fungi</taxon>
        <taxon>Dikarya</taxon>
        <taxon>Basidiomycota</taxon>
        <taxon>Agaricomycotina</taxon>
        <taxon>Agaricomycetes</taxon>
        <taxon>Agaricomycetidae</taxon>
        <taxon>Agaricales</taxon>
        <taxon>Marasmiineae</taxon>
        <taxon>Mycenaceae</taxon>
        <taxon>Favolaschia</taxon>
    </lineage>
</organism>
<dbReference type="PANTHER" id="PTHR43798:SF33">
    <property type="entry name" value="HYDROLASE, PUTATIVE (AFU_ORTHOLOGUE AFUA_2G14860)-RELATED"/>
    <property type="match status" value="1"/>
</dbReference>
<comment type="caution">
    <text evidence="2">The sequence shown here is derived from an EMBL/GenBank/DDBJ whole genome shotgun (WGS) entry which is preliminary data.</text>
</comment>
<dbReference type="GO" id="GO:0016020">
    <property type="term" value="C:membrane"/>
    <property type="evidence" value="ECO:0007669"/>
    <property type="project" value="TreeGrafter"/>
</dbReference>
<dbReference type="PANTHER" id="PTHR43798">
    <property type="entry name" value="MONOACYLGLYCEROL LIPASE"/>
    <property type="match status" value="1"/>
</dbReference>
<dbReference type="GO" id="GO:0046464">
    <property type="term" value="P:acylglycerol catabolic process"/>
    <property type="evidence" value="ECO:0007669"/>
    <property type="project" value="TreeGrafter"/>
</dbReference>
<accession>A0AAV9ZND7</accession>
<dbReference type="InterPro" id="IPR050266">
    <property type="entry name" value="AB_hydrolase_sf"/>
</dbReference>
<dbReference type="GO" id="GO:0047372">
    <property type="term" value="F:monoacylglycerol lipase activity"/>
    <property type="evidence" value="ECO:0007669"/>
    <property type="project" value="TreeGrafter"/>
</dbReference>
<dbReference type="InterPro" id="IPR029058">
    <property type="entry name" value="AB_hydrolase_fold"/>
</dbReference>
<protein>
    <submittedName>
        <fullName evidence="2">CN hydrolase domain-containing protein</fullName>
    </submittedName>
</protein>
<keyword evidence="3" id="KW-1185">Reference proteome</keyword>
<name>A0AAV9ZND7_9AGAR</name>
<gene>
    <name evidence="2" type="ORF">R3P38DRAFT_3332235</name>
</gene>
<feature type="domain" description="AB hydrolase-1" evidence="1">
    <location>
        <begin position="47"/>
        <end position="327"/>
    </location>
</feature>
<evidence type="ECO:0000313" key="2">
    <source>
        <dbReference type="EMBL" id="KAK6988070.1"/>
    </source>
</evidence>
<evidence type="ECO:0000313" key="3">
    <source>
        <dbReference type="Proteomes" id="UP001362999"/>
    </source>
</evidence>
<dbReference type="AlphaFoldDB" id="A0AAV9ZND7"/>
<dbReference type="Pfam" id="PF12697">
    <property type="entry name" value="Abhydrolase_6"/>
    <property type="match status" value="1"/>
</dbReference>
<evidence type="ECO:0000259" key="1">
    <source>
        <dbReference type="Pfam" id="PF12697"/>
    </source>
</evidence>
<keyword evidence="2" id="KW-0378">Hydrolase</keyword>
<dbReference type="SUPFAM" id="SSF53474">
    <property type="entry name" value="alpha/beta-Hydrolases"/>
    <property type="match status" value="1"/>
</dbReference>
<sequence>MVLDASPFVFDCPRSIISPAGSGALKMTANRYTASESTTANTQGLTFVFLHGIGAHKEQWEPLISELFFLQQNKPPHLRVREAWSLDRQNHGDAAVLNADELAARDRGQCPAVSAAEWGEGIAGFLNSEHVREHRIVVVGHSAGSAAGVIATKHLDLSVVCIVGMILTAPAMLAPDIYHRYLEPTAFKLSEAARQRPDTWASREEAHRWLKSRFPWNRWDERVLRLLVSHGLTLTPSNLNVTLKCPKHQESSSFPDTFSQFSAIEQFQEICRLIPLHVVWGTKDHLLPEIVQGSISDESQGRVAKSVTRMIGCGHMMFQERPGEVAGVISGICERIEAVDGKLQNGRRRVRSQL</sequence>
<dbReference type="InterPro" id="IPR000073">
    <property type="entry name" value="AB_hydrolase_1"/>
</dbReference>
<proteinExistence type="predicted"/>
<reference evidence="2 3" key="1">
    <citation type="journal article" date="2024" name="J Genomics">
        <title>Draft genome sequencing and assembly of Favolaschia claudopus CIRM-BRFM 2984 isolated from oak limbs.</title>
        <authorList>
            <person name="Navarro D."/>
            <person name="Drula E."/>
            <person name="Chaduli D."/>
            <person name="Cazenave R."/>
            <person name="Ahrendt S."/>
            <person name="Wang J."/>
            <person name="Lipzen A."/>
            <person name="Daum C."/>
            <person name="Barry K."/>
            <person name="Grigoriev I.V."/>
            <person name="Favel A."/>
            <person name="Rosso M.N."/>
            <person name="Martin F."/>
        </authorList>
    </citation>
    <scope>NUCLEOTIDE SEQUENCE [LARGE SCALE GENOMIC DNA]</scope>
    <source>
        <strain evidence="2 3">CIRM-BRFM 2984</strain>
    </source>
</reference>
<dbReference type="Gene3D" id="3.40.50.1820">
    <property type="entry name" value="alpha/beta hydrolase"/>
    <property type="match status" value="1"/>
</dbReference>
<dbReference type="EMBL" id="JAWWNJ010000126">
    <property type="protein sequence ID" value="KAK6988070.1"/>
    <property type="molecule type" value="Genomic_DNA"/>
</dbReference>
<dbReference type="Proteomes" id="UP001362999">
    <property type="component" value="Unassembled WGS sequence"/>
</dbReference>